<dbReference type="SUPFAM" id="SSF50998">
    <property type="entry name" value="Quinoprotein alcohol dehydrogenase-like"/>
    <property type="match status" value="1"/>
</dbReference>
<dbReference type="SMART" id="SM00564">
    <property type="entry name" value="PQQ"/>
    <property type="match status" value="2"/>
</dbReference>
<dbReference type="InterPro" id="IPR015943">
    <property type="entry name" value="WD40/YVTN_repeat-like_dom_sf"/>
</dbReference>
<organism evidence="3 4">
    <name type="scientific">Nocardia vermiculata</name>
    <dbReference type="NCBI Taxonomy" id="257274"/>
    <lineage>
        <taxon>Bacteria</taxon>
        <taxon>Bacillati</taxon>
        <taxon>Actinomycetota</taxon>
        <taxon>Actinomycetes</taxon>
        <taxon>Mycobacteriales</taxon>
        <taxon>Nocardiaceae</taxon>
        <taxon>Nocardia</taxon>
    </lineage>
</organism>
<evidence type="ECO:0000256" key="1">
    <source>
        <dbReference type="SAM" id="MobiDB-lite"/>
    </source>
</evidence>
<reference evidence="3 4" key="1">
    <citation type="submission" date="2020-04" db="EMBL/GenBank/DDBJ databases">
        <title>MicrobeNet Type strains.</title>
        <authorList>
            <person name="Nicholson A.C."/>
        </authorList>
    </citation>
    <scope>NUCLEOTIDE SEQUENCE [LARGE SCALE GENOMIC DNA]</scope>
    <source>
        <strain evidence="3 4">JCM 12354</strain>
    </source>
</reference>
<dbReference type="Gene3D" id="2.130.10.10">
    <property type="entry name" value="YVTN repeat-like/Quinoprotein amine dehydrogenase"/>
    <property type="match status" value="2"/>
</dbReference>
<name>A0A846XWH4_9NOCA</name>
<dbReference type="InterPro" id="IPR011047">
    <property type="entry name" value="Quinoprotein_ADH-like_sf"/>
</dbReference>
<keyword evidence="4" id="KW-1185">Reference proteome</keyword>
<dbReference type="InterPro" id="IPR018391">
    <property type="entry name" value="PQQ_b-propeller_rpt"/>
</dbReference>
<accession>A0A846XWH4</accession>
<dbReference type="Pfam" id="PF13360">
    <property type="entry name" value="PQQ_2"/>
    <property type="match status" value="1"/>
</dbReference>
<dbReference type="AlphaFoldDB" id="A0A846XWH4"/>
<protein>
    <submittedName>
        <fullName evidence="3">PQQ-binding-like beta-propeller repeat protein</fullName>
    </submittedName>
</protein>
<dbReference type="InterPro" id="IPR002372">
    <property type="entry name" value="PQQ_rpt_dom"/>
</dbReference>
<feature type="domain" description="Pyrrolo-quinoline quinone repeat" evidence="2">
    <location>
        <begin position="221"/>
        <end position="399"/>
    </location>
</feature>
<dbReference type="EMBL" id="JAAXOP010000002">
    <property type="protein sequence ID" value="NKY49428.1"/>
    <property type="molecule type" value="Genomic_DNA"/>
</dbReference>
<evidence type="ECO:0000313" key="4">
    <source>
        <dbReference type="Proteomes" id="UP000565711"/>
    </source>
</evidence>
<evidence type="ECO:0000259" key="2">
    <source>
        <dbReference type="Pfam" id="PF13360"/>
    </source>
</evidence>
<proteinExistence type="predicted"/>
<comment type="caution">
    <text evidence="3">The sequence shown here is derived from an EMBL/GenBank/DDBJ whole genome shotgun (WGS) entry which is preliminary data.</text>
</comment>
<feature type="region of interest" description="Disordered" evidence="1">
    <location>
        <begin position="25"/>
        <end position="44"/>
    </location>
</feature>
<sequence>MLALTGCGSTTVDDIAVGSGEGWQSSFHDARNSSSSPVDGSRRLSLSWSRPVGGPLAGATTIGPDGQLFVTSRTETDCVGKPGTTGTVFSFQMETGRKRFCNALGPDAISAATAVDGASNVYLGDNGAVFAFNALGQPRWRTPVAGVPISMQFTGDGTVLSVSQSGQVDILERQTGDREVSTYQILGDPDFLAHPDVPRPPDGQGIRDCAIGGPDCPVANVSALDKDSGRFYVTAWRHGAPRASLVALHYADKKVTEDWSVDILTDGSATSPTLSEDGKTLWVGDNSGRLLAVDTADGHTKWTQSLGFTPRGGISEIDGLLIPGGDGHLTALQDNGDSATVVWERKDLALRGQPVQTAGNTGYVVVPMGAALNLLTFDTESGATVASAPLPGAEGSTVSTSIGPEGEVVVATRIGELFAFEPEQ</sequence>
<evidence type="ECO:0000313" key="3">
    <source>
        <dbReference type="EMBL" id="NKY49428.1"/>
    </source>
</evidence>
<dbReference type="Proteomes" id="UP000565711">
    <property type="component" value="Unassembled WGS sequence"/>
</dbReference>
<gene>
    <name evidence="3" type="ORF">HGA08_04265</name>
</gene>
<dbReference type="SUPFAM" id="SSF50969">
    <property type="entry name" value="YVTN repeat-like/Quinoprotein amine dehydrogenase"/>
    <property type="match status" value="1"/>
</dbReference>
<dbReference type="InterPro" id="IPR011044">
    <property type="entry name" value="Quino_amine_DH_bsu"/>
</dbReference>